<evidence type="ECO:0000313" key="3">
    <source>
        <dbReference type="Proteomes" id="UP001215280"/>
    </source>
</evidence>
<dbReference type="Proteomes" id="UP001215280">
    <property type="component" value="Unassembled WGS sequence"/>
</dbReference>
<name>A0AAD7JCK1_9AGAR</name>
<feature type="region of interest" description="Disordered" evidence="1">
    <location>
        <begin position="124"/>
        <end position="223"/>
    </location>
</feature>
<evidence type="ECO:0000313" key="2">
    <source>
        <dbReference type="EMBL" id="KAJ7759732.1"/>
    </source>
</evidence>
<comment type="caution">
    <text evidence="2">The sequence shown here is derived from an EMBL/GenBank/DDBJ whole genome shotgun (WGS) entry which is preliminary data.</text>
</comment>
<feature type="compositionally biased region" description="Basic residues" evidence="1">
    <location>
        <begin position="190"/>
        <end position="205"/>
    </location>
</feature>
<dbReference type="EMBL" id="JARJLG010000051">
    <property type="protein sequence ID" value="KAJ7759732.1"/>
    <property type="molecule type" value="Genomic_DNA"/>
</dbReference>
<protein>
    <submittedName>
        <fullName evidence="2">Uncharacterized protein</fullName>
    </submittedName>
</protein>
<reference evidence="2" key="1">
    <citation type="submission" date="2023-03" db="EMBL/GenBank/DDBJ databases">
        <title>Massive genome expansion in bonnet fungi (Mycena s.s.) driven by repeated elements and novel gene families across ecological guilds.</title>
        <authorList>
            <consortium name="Lawrence Berkeley National Laboratory"/>
            <person name="Harder C.B."/>
            <person name="Miyauchi S."/>
            <person name="Viragh M."/>
            <person name="Kuo A."/>
            <person name="Thoen E."/>
            <person name="Andreopoulos B."/>
            <person name="Lu D."/>
            <person name="Skrede I."/>
            <person name="Drula E."/>
            <person name="Henrissat B."/>
            <person name="Morin E."/>
            <person name="Kohler A."/>
            <person name="Barry K."/>
            <person name="LaButti K."/>
            <person name="Morin E."/>
            <person name="Salamov A."/>
            <person name="Lipzen A."/>
            <person name="Mereny Z."/>
            <person name="Hegedus B."/>
            <person name="Baldrian P."/>
            <person name="Stursova M."/>
            <person name="Weitz H."/>
            <person name="Taylor A."/>
            <person name="Grigoriev I.V."/>
            <person name="Nagy L.G."/>
            <person name="Martin F."/>
            <person name="Kauserud H."/>
        </authorList>
    </citation>
    <scope>NUCLEOTIDE SEQUENCE</scope>
    <source>
        <strain evidence="2">CBHHK188m</strain>
    </source>
</reference>
<gene>
    <name evidence="2" type="ORF">DFH07DRAFT_772064</name>
</gene>
<feature type="region of interest" description="Disordered" evidence="1">
    <location>
        <begin position="1"/>
        <end position="27"/>
    </location>
</feature>
<evidence type="ECO:0000256" key="1">
    <source>
        <dbReference type="SAM" id="MobiDB-lite"/>
    </source>
</evidence>
<sequence>MPRDEIREGRPKQERDCAHTHIRRGESEQWEVENVGGRGSEMGGADAACGSGEGSIVITVGNRRCPTAFVPLQLVPVIRYGRGGQERRPSSLKIADVMDARRPRVSPSWVILAPAARHRASSNRCIPLHRHPPPPSLTRTEVESKPATRHSSLERRLESRGADIVDCRRGGDPRRSEGGRRGPGGEAMSRWRRRAYNEAHRRKKGGASDVGVEQRSGVYPGKR</sequence>
<organism evidence="2 3">
    <name type="scientific">Mycena maculata</name>
    <dbReference type="NCBI Taxonomy" id="230809"/>
    <lineage>
        <taxon>Eukaryota</taxon>
        <taxon>Fungi</taxon>
        <taxon>Dikarya</taxon>
        <taxon>Basidiomycota</taxon>
        <taxon>Agaricomycotina</taxon>
        <taxon>Agaricomycetes</taxon>
        <taxon>Agaricomycetidae</taxon>
        <taxon>Agaricales</taxon>
        <taxon>Marasmiineae</taxon>
        <taxon>Mycenaceae</taxon>
        <taxon>Mycena</taxon>
    </lineage>
</organism>
<feature type="compositionally biased region" description="Basic and acidic residues" evidence="1">
    <location>
        <begin position="140"/>
        <end position="180"/>
    </location>
</feature>
<proteinExistence type="predicted"/>
<keyword evidence="3" id="KW-1185">Reference proteome</keyword>
<dbReference type="AlphaFoldDB" id="A0AAD7JCK1"/>
<accession>A0AAD7JCK1</accession>